<reference evidence="2 3" key="1">
    <citation type="journal article" date="2021" name="BMC Biol.">
        <title>Horizontally acquired antibacterial genes associated with adaptive radiation of ladybird beetles.</title>
        <authorList>
            <person name="Li H.S."/>
            <person name="Tang X.F."/>
            <person name="Huang Y.H."/>
            <person name="Xu Z.Y."/>
            <person name="Chen M.L."/>
            <person name="Du X.Y."/>
            <person name="Qiu B.Y."/>
            <person name="Chen P.T."/>
            <person name="Zhang W."/>
            <person name="Slipinski A."/>
            <person name="Escalona H.E."/>
            <person name="Waterhouse R.M."/>
            <person name="Zwick A."/>
            <person name="Pang H."/>
        </authorList>
    </citation>
    <scope>NUCLEOTIDE SEQUENCE [LARGE SCALE GENOMIC DNA]</scope>
    <source>
        <strain evidence="2">SYSU2018</strain>
    </source>
</reference>
<evidence type="ECO:0000313" key="2">
    <source>
        <dbReference type="EMBL" id="KAL3289130.1"/>
    </source>
</evidence>
<sequence>MVSKTPRPTIAELEGRKDKFQKNFNVKLSQINQSTDLNEMCNVITDGLITSTKKVCVRRRIPNSKLSPPTLALMERRRNTNRESQEYNELNKIIEEAIRRDCRHTNGGEGNRR</sequence>
<proteinExistence type="predicted"/>
<feature type="compositionally biased region" description="Basic and acidic residues" evidence="1">
    <location>
        <begin position="74"/>
        <end position="85"/>
    </location>
</feature>
<feature type="region of interest" description="Disordered" evidence="1">
    <location>
        <begin position="66"/>
        <end position="86"/>
    </location>
</feature>
<keyword evidence="3" id="KW-1185">Reference proteome</keyword>
<accession>A0ABD2PF93</accession>
<protein>
    <submittedName>
        <fullName evidence="2">Uncharacterized protein</fullName>
    </submittedName>
</protein>
<dbReference type="AlphaFoldDB" id="A0ABD2PF93"/>
<organism evidence="2 3">
    <name type="scientific">Cryptolaemus montrouzieri</name>
    <dbReference type="NCBI Taxonomy" id="559131"/>
    <lineage>
        <taxon>Eukaryota</taxon>
        <taxon>Metazoa</taxon>
        <taxon>Ecdysozoa</taxon>
        <taxon>Arthropoda</taxon>
        <taxon>Hexapoda</taxon>
        <taxon>Insecta</taxon>
        <taxon>Pterygota</taxon>
        <taxon>Neoptera</taxon>
        <taxon>Endopterygota</taxon>
        <taxon>Coleoptera</taxon>
        <taxon>Polyphaga</taxon>
        <taxon>Cucujiformia</taxon>
        <taxon>Coccinelloidea</taxon>
        <taxon>Coccinellidae</taxon>
        <taxon>Scymninae</taxon>
        <taxon>Scymnini</taxon>
        <taxon>Cryptolaemus</taxon>
    </lineage>
</organism>
<dbReference type="Proteomes" id="UP001516400">
    <property type="component" value="Unassembled WGS sequence"/>
</dbReference>
<dbReference type="EMBL" id="JABFTP020000185">
    <property type="protein sequence ID" value="KAL3289130.1"/>
    <property type="molecule type" value="Genomic_DNA"/>
</dbReference>
<gene>
    <name evidence="2" type="ORF">HHI36_003568</name>
</gene>
<evidence type="ECO:0000256" key="1">
    <source>
        <dbReference type="SAM" id="MobiDB-lite"/>
    </source>
</evidence>
<evidence type="ECO:0000313" key="3">
    <source>
        <dbReference type="Proteomes" id="UP001516400"/>
    </source>
</evidence>
<name>A0ABD2PF93_9CUCU</name>
<comment type="caution">
    <text evidence="2">The sequence shown here is derived from an EMBL/GenBank/DDBJ whole genome shotgun (WGS) entry which is preliminary data.</text>
</comment>